<name>W5YUR4_9GAMM</name>
<reference evidence="1 2" key="1">
    <citation type="journal article" date="2014" name="Genome Announc.">
        <title>Draft Genome Sequences of Marinobacter similis A3d10T and Marinobacter salarius R9SW1T.</title>
        <authorList>
            <person name="Ivanova E.P."/>
            <person name="Ng H.J."/>
            <person name="Webb H.K."/>
            <person name="Feng G."/>
            <person name="Oshima K."/>
            <person name="Hattori M."/>
            <person name="Ohkuma M."/>
            <person name="Sergeev A.F."/>
            <person name="Mikhailov V.V."/>
            <person name="Crawford R.J."/>
            <person name="Sawabe T."/>
        </authorList>
    </citation>
    <scope>NUCLEOTIDE SEQUENCE [LARGE SCALE GENOMIC DNA]</scope>
    <source>
        <strain evidence="2">A3d10 and R9SW1</strain>
    </source>
</reference>
<accession>W5YUR4</accession>
<evidence type="ECO:0000313" key="2">
    <source>
        <dbReference type="Proteomes" id="UP000035081"/>
    </source>
</evidence>
<dbReference type="EMBL" id="CP007152">
    <property type="protein sequence ID" value="AHI32947.1"/>
    <property type="molecule type" value="Genomic_DNA"/>
</dbReference>
<dbReference type="KEGG" id="msr:AU15_01145"/>
<dbReference type="AlphaFoldDB" id="W5YUR4"/>
<evidence type="ECO:0000313" key="1">
    <source>
        <dbReference type="EMBL" id="AHI32947.1"/>
    </source>
</evidence>
<protein>
    <submittedName>
        <fullName evidence="1">Uncharacterized protein</fullName>
    </submittedName>
</protein>
<gene>
    <name evidence="1" type="ORF">AU15_01145</name>
</gene>
<proteinExistence type="predicted"/>
<sequence>MDEELFLENKSARLSRNISEHLGISKNEAQSKLEYAVSSGGFFPESYQAWYQEIGNQKALLSGRLHAAICGLTQGVPTVLSSWDIRTREIVDYFKIPSASGEQIRKEGSLSAFMNADFEGFNERQNVCWGRWSEFLNQNNIANNSKVYDSSVGPFWNFKTELQNDNEILKTASYLKSENKSGQSRQINRALRVLKRGLKSTVRKTRL</sequence>
<dbReference type="HOGENOM" id="CLU_1325071_0_0_6"/>
<dbReference type="Proteomes" id="UP000035081">
    <property type="component" value="Chromosome"/>
</dbReference>
<organism evidence="1 2">
    <name type="scientific">Marinobacter salarius</name>
    <dbReference type="NCBI Taxonomy" id="1420917"/>
    <lineage>
        <taxon>Bacteria</taxon>
        <taxon>Pseudomonadati</taxon>
        <taxon>Pseudomonadota</taxon>
        <taxon>Gammaproteobacteria</taxon>
        <taxon>Pseudomonadales</taxon>
        <taxon>Marinobacteraceae</taxon>
        <taxon>Marinobacter</taxon>
    </lineage>
</organism>